<sequence>MNEQNVASIKMNNTEFKFNAIPKIDQQKWVEAMAGKEGKPGLQGALLLAPDFVAKGNAEQMIKQKLDATDMKVRWNFRELNKVSRSERKGTGVGFEQWQKQIKDYLKYYKNNESLEANDHYNIWKDLICKTSGINHQDFDKFISGEVVDGTKMMRRIALALYNKDGSGTEKFIKATLDSDRVEDPKYQVHIREVAKVIFGDKYTDNILLQIQTLEKQIAQPTINKTDLAKRILDKTKKLTAEEKYIISEIKKFLNKDSDFKKNNEQLNIGSREIVVKQNIGGKEEQEDYILTRDRKNPGGEKLPEGVESIAILADGHGIDGKIASQTTAQFFEAYFIEYKNNNPAMSVEDAISSAIKETEAEVCKVAPGGGSTLTAAIRYKGKVYIAHVGDSRATIIDKNGAAHILTKDHTWKERGESKYKYNIQLSRTIGDPNKKIASDGKITSKPDIIVVDEKNVSKIILCSDGLYNKVDSEQIRKDIQSSYTMEEASRKIMERVRDVTEKALADKKEPDNTSLVLIQI</sequence>
<feature type="domain" description="PPM-type phosphatase" evidence="1">
    <location>
        <begin position="288"/>
        <end position="521"/>
    </location>
</feature>
<reference evidence="3" key="1">
    <citation type="submission" date="2017-09" db="EMBL/GenBank/DDBJ databases">
        <title>Depth-based differentiation of microbial function through sediment-hosted aquifers and enrichment of novel symbionts in the deep terrestrial subsurface.</title>
        <authorList>
            <person name="Probst A.J."/>
            <person name="Ladd B."/>
            <person name="Jarett J.K."/>
            <person name="Geller-Mcgrath D.E."/>
            <person name="Sieber C.M.K."/>
            <person name="Emerson J.B."/>
            <person name="Anantharaman K."/>
            <person name="Thomas B.C."/>
            <person name="Malmstrom R."/>
            <person name="Stieglmeier M."/>
            <person name="Klingl A."/>
            <person name="Woyke T."/>
            <person name="Ryan C.M."/>
            <person name="Banfield J.F."/>
        </authorList>
    </citation>
    <scope>NUCLEOTIDE SEQUENCE [LARGE SCALE GENOMIC DNA]</scope>
</reference>
<accession>A0A2M6YUC4</accession>
<proteinExistence type="predicted"/>
<organism evidence="2 3">
    <name type="scientific">Candidatus Roizmanbacteria bacterium CG07_land_8_20_14_0_80_34_15</name>
    <dbReference type="NCBI Taxonomy" id="1974849"/>
    <lineage>
        <taxon>Bacteria</taxon>
        <taxon>Candidatus Roizmaniibacteriota</taxon>
    </lineage>
</organism>
<dbReference type="CDD" id="cd00143">
    <property type="entry name" value="PP2Cc"/>
    <property type="match status" value="1"/>
</dbReference>
<dbReference type="Proteomes" id="UP000230184">
    <property type="component" value="Unassembled WGS sequence"/>
</dbReference>
<dbReference type="GO" id="GO:0004722">
    <property type="term" value="F:protein serine/threonine phosphatase activity"/>
    <property type="evidence" value="ECO:0007669"/>
    <property type="project" value="InterPro"/>
</dbReference>
<name>A0A2M6YUC4_9BACT</name>
<dbReference type="EMBL" id="PEWY01000068">
    <property type="protein sequence ID" value="PIU37104.1"/>
    <property type="molecule type" value="Genomic_DNA"/>
</dbReference>
<protein>
    <recommendedName>
        <fullName evidence="1">PPM-type phosphatase domain-containing protein</fullName>
    </recommendedName>
</protein>
<dbReference type="Gene3D" id="3.60.40.10">
    <property type="entry name" value="PPM-type phosphatase domain"/>
    <property type="match status" value="1"/>
</dbReference>
<evidence type="ECO:0000313" key="3">
    <source>
        <dbReference type="Proteomes" id="UP000230184"/>
    </source>
</evidence>
<dbReference type="PANTHER" id="PTHR47992">
    <property type="entry name" value="PROTEIN PHOSPHATASE"/>
    <property type="match status" value="1"/>
</dbReference>
<dbReference type="SMART" id="SM00332">
    <property type="entry name" value="PP2Cc"/>
    <property type="match status" value="1"/>
</dbReference>
<comment type="caution">
    <text evidence="2">The sequence shown here is derived from an EMBL/GenBank/DDBJ whole genome shotgun (WGS) entry which is preliminary data.</text>
</comment>
<evidence type="ECO:0000259" key="1">
    <source>
        <dbReference type="PROSITE" id="PS51746"/>
    </source>
</evidence>
<dbReference type="Pfam" id="PF00481">
    <property type="entry name" value="PP2C"/>
    <property type="match status" value="1"/>
</dbReference>
<dbReference type="SMART" id="SM00331">
    <property type="entry name" value="PP2C_SIG"/>
    <property type="match status" value="1"/>
</dbReference>
<gene>
    <name evidence="2" type="ORF">COT02_02530</name>
</gene>
<evidence type="ECO:0000313" key="2">
    <source>
        <dbReference type="EMBL" id="PIU37104.1"/>
    </source>
</evidence>
<dbReference type="PROSITE" id="PS51746">
    <property type="entry name" value="PPM_2"/>
    <property type="match status" value="1"/>
</dbReference>
<dbReference type="SUPFAM" id="SSF81606">
    <property type="entry name" value="PP2C-like"/>
    <property type="match status" value="1"/>
</dbReference>
<dbReference type="InterPro" id="IPR001932">
    <property type="entry name" value="PPM-type_phosphatase-like_dom"/>
</dbReference>
<dbReference type="InterPro" id="IPR015655">
    <property type="entry name" value="PP2C"/>
</dbReference>
<dbReference type="AlphaFoldDB" id="A0A2M6YUC4"/>
<dbReference type="InterPro" id="IPR036457">
    <property type="entry name" value="PPM-type-like_dom_sf"/>
</dbReference>